<sequence length="56" mass="6458">MPQPFDRYRPRRQQLLAGVSAWLREFCIQAAFSALIPYYDLYGAAPETSTVRHPMA</sequence>
<reference evidence="2" key="1">
    <citation type="journal article" date="2019" name="Int. J. Syst. Evol. Microbiol.">
        <title>The Global Catalogue of Microorganisms (GCM) 10K type strain sequencing project: providing services to taxonomists for standard genome sequencing and annotation.</title>
        <authorList>
            <consortium name="The Broad Institute Genomics Platform"/>
            <consortium name="The Broad Institute Genome Sequencing Center for Infectious Disease"/>
            <person name="Wu L."/>
            <person name="Ma J."/>
        </authorList>
    </citation>
    <scope>NUCLEOTIDE SEQUENCE [LARGE SCALE GENOMIC DNA]</scope>
    <source>
        <strain evidence="2">JCM 3272</strain>
    </source>
</reference>
<organism evidence="1 2">
    <name type="scientific">Dactylosporangium salmoneum</name>
    <dbReference type="NCBI Taxonomy" id="53361"/>
    <lineage>
        <taxon>Bacteria</taxon>
        <taxon>Bacillati</taxon>
        <taxon>Actinomycetota</taxon>
        <taxon>Actinomycetes</taxon>
        <taxon>Micromonosporales</taxon>
        <taxon>Micromonosporaceae</taxon>
        <taxon>Dactylosporangium</taxon>
    </lineage>
</organism>
<keyword evidence="2" id="KW-1185">Reference proteome</keyword>
<evidence type="ECO:0000313" key="1">
    <source>
        <dbReference type="EMBL" id="GAA2397105.1"/>
    </source>
</evidence>
<comment type="caution">
    <text evidence="1">The sequence shown here is derived from an EMBL/GenBank/DDBJ whole genome shotgun (WGS) entry which is preliminary data.</text>
</comment>
<protein>
    <submittedName>
        <fullName evidence="1">Uncharacterized protein</fullName>
    </submittedName>
</protein>
<accession>A0ABP5V9E3</accession>
<name>A0ABP5V9E3_9ACTN</name>
<gene>
    <name evidence="1" type="ORF">GCM10010170_113510</name>
</gene>
<proteinExistence type="predicted"/>
<dbReference type="EMBL" id="BAAARV010000147">
    <property type="protein sequence ID" value="GAA2397105.1"/>
    <property type="molecule type" value="Genomic_DNA"/>
</dbReference>
<dbReference type="Proteomes" id="UP001501444">
    <property type="component" value="Unassembled WGS sequence"/>
</dbReference>
<evidence type="ECO:0000313" key="2">
    <source>
        <dbReference type="Proteomes" id="UP001501444"/>
    </source>
</evidence>